<dbReference type="GeneID" id="36577404"/>
<dbReference type="AlphaFoldDB" id="A0A2T3AW12"/>
<dbReference type="InParanoid" id="A0A2T3AW12"/>
<evidence type="ECO:0000256" key="1">
    <source>
        <dbReference type="SAM" id="SignalP"/>
    </source>
</evidence>
<dbReference type="EMBL" id="KZ679014">
    <property type="protein sequence ID" value="PSS12866.1"/>
    <property type="molecule type" value="Genomic_DNA"/>
</dbReference>
<keyword evidence="3" id="KW-1185">Reference proteome</keyword>
<protein>
    <recommendedName>
        <fullName evidence="4">Cell surface protein</fullName>
    </recommendedName>
</protein>
<dbReference type="PANTHER" id="PTHR34618">
    <property type="entry name" value="SURFACE PROTEIN MAS1, PUTATIVE-RELATED"/>
    <property type="match status" value="1"/>
</dbReference>
<reference evidence="2 3" key="1">
    <citation type="journal article" date="2018" name="New Phytol.">
        <title>Comparative genomics and transcriptomics depict ericoid mycorrhizal fungi as versatile saprotrophs and plant mutualists.</title>
        <authorList>
            <person name="Martino E."/>
            <person name="Morin E."/>
            <person name="Grelet G.A."/>
            <person name="Kuo A."/>
            <person name="Kohler A."/>
            <person name="Daghino S."/>
            <person name="Barry K.W."/>
            <person name="Cichocki N."/>
            <person name="Clum A."/>
            <person name="Dockter R.B."/>
            <person name="Hainaut M."/>
            <person name="Kuo R.C."/>
            <person name="LaButti K."/>
            <person name="Lindahl B.D."/>
            <person name="Lindquist E.A."/>
            <person name="Lipzen A."/>
            <person name="Khouja H.R."/>
            <person name="Magnuson J."/>
            <person name="Murat C."/>
            <person name="Ohm R.A."/>
            <person name="Singer S.W."/>
            <person name="Spatafora J.W."/>
            <person name="Wang M."/>
            <person name="Veneault-Fourrey C."/>
            <person name="Henrissat B."/>
            <person name="Grigoriev I.V."/>
            <person name="Martin F.M."/>
            <person name="Perotto S."/>
        </authorList>
    </citation>
    <scope>NUCLEOTIDE SEQUENCE [LARGE SCALE GENOMIC DNA]</scope>
    <source>
        <strain evidence="2 3">ATCC 22711</strain>
    </source>
</reference>
<accession>A0A2T3AW12</accession>
<dbReference type="Proteomes" id="UP000241818">
    <property type="component" value="Unassembled WGS sequence"/>
</dbReference>
<dbReference type="RefSeq" id="XP_024718857.1">
    <property type="nucleotide sequence ID" value="XM_024869323.1"/>
</dbReference>
<organism evidence="2 3">
    <name type="scientific">Amorphotheca resinae ATCC 22711</name>
    <dbReference type="NCBI Taxonomy" id="857342"/>
    <lineage>
        <taxon>Eukaryota</taxon>
        <taxon>Fungi</taxon>
        <taxon>Dikarya</taxon>
        <taxon>Ascomycota</taxon>
        <taxon>Pezizomycotina</taxon>
        <taxon>Leotiomycetes</taxon>
        <taxon>Helotiales</taxon>
        <taxon>Amorphothecaceae</taxon>
        <taxon>Amorphotheca</taxon>
    </lineage>
</organism>
<gene>
    <name evidence="2" type="ORF">M430DRAFT_68037</name>
</gene>
<dbReference type="PANTHER" id="PTHR34618:SF4">
    <property type="entry name" value="CAS1"/>
    <property type="match status" value="1"/>
</dbReference>
<dbReference type="InterPro" id="IPR021476">
    <property type="entry name" value="Egh16-like"/>
</dbReference>
<sequence>MFAKIFLYALAASPLVAAHGKIAVMTGDAGGNTTALGILGGVVPGAGSNSKTEVDTTVFNQKAAMTDGLGKTKAGGANTLAGMSAVIAQSGSTLPQVSQGGSISGTVHIVTTDGAGPYTAIVDPTGTGAFSQGTQATVTTQVPGKNGNIAAPQQRRFIPRMLVKAGIMKRAANVNEDHPFAATIPAGTTCTGTVAGQSNVCLVKIVNPSGAGPFGGVIAIQMAGASAGLDPVGTDFIS</sequence>
<dbReference type="Pfam" id="PF11327">
    <property type="entry name" value="Egh16-like"/>
    <property type="match status" value="1"/>
</dbReference>
<feature type="signal peptide" evidence="1">
    <location>
        <begin position="1"/>
        <end position="18"/>
    </location>
</feature>
<evidence type="ECO:0000313" key="3">
    <source>
        <dbReference type="Proteomes" id="UP000241818"/>
    </source>
</evidence>
<keyword evidence="1" id="KW-0732">Signal</keyword>
<dbReference type="OrthoDB" id="5418436at2759"/>
<feature type="chain" id="PRO_5015535684" description="Cell surface protein" evidence="1">
    <location>
        <begin position="19"/>
        <end position="238"/>
    </location>
</feature>
<evidence type="ECO:0000313" key="2">
    <source>
        <dbReference type="EMBL" id="PSS12866.1"/>
    </source>
</evidence>
<evidence type="ECO:0008006" key="4">
    <source>
        <dbReference type="Google" id="ProtNLM"/>
    </source>
</evidence>
<name>A0A2T3AW12_AMORE</name>
<proteinExistence type="predicted"/>